<feature type="transmembrane region" description="Helical" evidence="2">
    <location>
        <begin position="322"/>
        <end position="343"/>
    </location>
</feature>
<feature type="transmembrane region" description="Helical" evidence="2">
    <location>
        <begin position="244"/>
        <end position="265"/>
    </location>
</feature>
<accession>A0A2G5B4E4</accession>
<dbReference type="InterPro" id="IPR002528">
    <property type="entry name" value="MATE_fam"/>
</dbReference>
<dbReference type="GO" id="GO:0016020">
    <property type="term" value="C:membrane"/>
    <property type="evidence" value="ECO:0007669"/>
    <property type="project" value="InterPro"/>
</dbReference>
<feature type="transmembrane region" description="Helical" evidence="2">
    <location>
        <begin position="396"/>
        <end position="415"/>
    </location>
</feature>
<dbReference type="GO" id="GO:0042910">
    <property type="term" value="F:xenobiotic transmembrane transporter activity"/>
    <property type="evidence" value="ECO:0007669"/>
    <property type="project" value="InterPro"/>
</dbReference>
<dbReference type="Proteomes" id="UP000242474">
    <property type="component" value="Unassembled WGS sequence"/>
</dbReference>
<sequence>MYDAACERQPTPVVFARELRCIASTSSHLLLSSLLQAIISMSQVASSGHLGRSELAAIGLAHMVVVLTGYPMVFGILSCLETFASQAFTSAQPQLVGAYFIRAVQILWLFGLVMGSLWFTSGPLLTSILRDANPEIISAAVTYLRWYFVPFMVFSKSLLAKQVLCAQGITYPFPYLTLLGTAVTLGAQYLLTFAPYFRLGIRGIALGSGISYLAMLLATLWLIRRHSLVQIWGGFNVRAPWRPFINLLPSCLLLALFSTGTGELITMAATQLGAGALAVQSVLSALSRMFMIAFSSIGIAALNRLGNLIGQRAVRGAKISSCASLCIGFACVTIGGSTVLWKPEVWARIFTNDDQILQEIVELVPIVVIAFAAQALALVGSQLLSAQGRQSLAAKIKFVALYAVGVPLGYYWAVVGDYGLVGLWCAVAAGQVCTAVIEIFVVLNTNWPRLIDRCFESVLHGM</sequence>
<evidence type="ECO:0000256" key="1">
    <source>
        <dbReference type="ARBA" id="ARBA00010199"/>
    </source>
</evidence>
<keyword evidence="2" id="KW-0812">Transmembrane</keyword>
<feature type="transmembrane region" description="Helical" evidence="2">
    <location>
        <begin position="363"/>
        <end position="384"/>
    </location>
</feature>
<evidence type="ECO:0000313" key="3">
    <source>
        <dbReference type="EMBL" id="PIA13861.1"/>
    </source>
</evidence>
<feature type="transmembrane region" description="Helical" evidence="2">
    <location>
        <begin position="59"/>
        <end position="84"/>
    </location>
</feature>
<dbReference type="OrthoDB" id="2126698at2759"/>
<comment type="similarity">
    <text evidence="1">Belongs to the multi antimicrobial extrusion (MATE) (TC 2.A.66.1) family.</text>
</comment>
<keyword evidence="2" id="KW-0472">Membrane</keyword>
<feature type="transmembrane region" description="Helical" evidence="2">
    <location>
        <begin position="136"/>
        <end position="154"/>
    </location>
</feature>
<feature type="transmembrane region" description="Helical" evidence="2">
    <location>
        <begin position="277"/>
        <end position="302"/>
    </location>
</feature>
<reference evidence="3 4" key="1">
    <citation type="journal article" date="2015" name="Genome Biol. Evol.">
        <title>Phylogenomic analyses indicate that early fungi evolved digesting cell walls of algal ancestors of land plants.</title>
        <authorList>
            <person name="Chang Y."/>
            <person name="Wang S."/>
            <person name="Sekimoto S."/>
            <person name="Aerts A.L."/>
            <person name="Choi C."/>
            <person name="Clum A."/>
            <person name="LaButti K.M."/>
            <person name="Lindquist E.A."/>
            <person name="Yee Ngan C."/>
            <person name="Ohm R.A."/>
            <person name="Salamov A.A."/>
            <person name="Grigoriev I.V."/>
            <person name="Spatafora J.W."/>
            <person name="Berbee M.L."/>
        </authorList>
    </citation>
    <scope>NUCLEOTIDE SEQUENCE [LARGE SCALE GENOMIC DNA]</scope>
    <source>
        <strain evidence="3 4">NRRL 1564</strain>
    </source>
</reference>
<feature type="transmembrane region" description="Helical" evidence="2">
    <location>
        <begin position="21"/>
        <end position="39"/>
    </location>
</feature>
<evidence type="ECO:0000313" key="4">
    <source>
        <dbReference type="Proteomes" id="UP000242474"/>
    </source>
</evidence>
<feature type="transmembrane region" description="Helical" evidence="2">
    <location>
        <begin position="421"/>
        <end position="443"/>
    </location>
</feature>
<gene>
    <name evidence="3" type="ORF">COEREDRAFT_48021</name>
</gene>
<organism evidence="3 4">
    <name type="scientific">Coemansia reversa (strain ATCC 12441 / NRRL 1564)</name>
    <dbReference type="NCBI Taxonomy" id="763665"/>
    <lineage>
        <taxon>Eukaryota</taxon>
        <taxon>Fungi</taxon>
        <taxon>Fungi incertae sedis</taxon>
        <taxon>Zoopagomycota</taxon>
        <taxon>Kickxellomycotina</taxon>
        <taxon>Kickxellomycetes</taxon>
        <taxon>Kickxellales</taxon>
        <taxon>Kickxellaceae</taxon>
        <taxon>Coemansia</taxon>
    </lineage>
</organism>
<feature type="transmembrane region" description="Helical" evidence="2">
    <location>
        <begin position="175"/>
        <end position="197"/>
    </location>
</feature>
<dbReference type="PANTHER" id="PTHR11206">
    <property type="entry name" value="MULTIDRUG RESISTANCE PROTEIN"/>
    <property type="match status" value="1"/>
</dbReference>
<feature type="transmembrane region" description="Helical" evidence="2">
    <location>
        <begin position="203"/>
        <end position="223"/>
    </location>
</feature>
<keyword evidence="2" id="KW-1133">Transmembrane helix</keyword>
<dbReference type="EMBL" id="KZ303525">
    <property type="protein sequence ID" value="PIA13861.1"/>
    <property type="molecule type" value="Genomic_DNA"/>
</dbReference>
<dbReference type="GO" id="GO:0015297">
    <property type="term" value="F:antiporter activity"/>
    <property type="evidence" value="ECO:0007669"/>
    <property type="project" value="InterPro"/>
</dbReference>
<dbReference type="NCBIfam" id="TIGR00797">
    <property type="entry name" value="matE"/>
    <property type="match status" value="1"/>
</dbReference>
<dbReference type="Pfam" id="PF01554">
    <property type="entry name" value="MatE"/>
    <property type="match status" value="2"/>
</dbReference>
<feature type="transmembrane region" description="Helical" evidence="2">
    <location>
        <begin position="96"/>
        <end position="116"/>
    </location>
</feature>
<proteinExistence type="inferred from homology"/>
<evidence type="ECO:0000256" key="2">
    <source>
        <dbReference type="SAM" id="Phobius"/>
    </source>
</evidence>
<dbReference type="AlphaFoldDB" id="A0A2G5B4E4"/>
<keyword evidence="4" id="KW-1185">Reference proteome</keyword>
<protein>
    <submittedName>
        <fullName evidence="3">MATE efflux family protein</fullName>
    </submittedName>
</protein>
<name>A0A2G5B4E4_COERN</name>